<reference evidence="3 4" key="2">
    <citation type="journal article" date="2010" name="Stand. Genomic Sci.">
        <title>Complete genome sequence of Xylanimonas cellulosilytica type strain (XIL07).</title>
        <authorList>
            <person name="Foster B."/>
            <person name="Pukall R."/>
            <person name="Abt B."/>
            <person name="Nolan M."/>
            <person name="Glavina Del Rio T."/>
            <person name="Chen F."/>
            <person name="Lucas S."/>
            <person name="Tice H."/>
            <person name="Pitluck S."/>
            <person name="Cheng J.-F."/>
            <person name="Chertkov O."/>
            <person name="Brettin T."/>
            <person name="Han C."/>
            <person name="Detter J.C."/>
            <person name="Bruce D."/>
            <person name="Goodwin L."/>
            <person name="Ivanova N."/>
            <person name="Mavromatis K."/>
            <person name="Pati A."/>
            <person name="Mikhailova N."/>
            <person name="Chen A."/>
            <person name="Palaniappan K."/>
            <person name="Land M."/>
            <person name="Hauser L."/>
            <person name="Chang Y.-J."/>
            <person name="Jeffries C.D."/>
            <person name="Chain P."/>
            <person name="Rohde M."/>
            <person name="Goeker M."/>
            <person name="Bristow J."/>
            <person name="Eisen J.A."/>
            <person name="Markowitz V."/>
            <person name="Hugenholtz P."/>
            <person name="Kyrpides N.C."/>
            <person name="Klenk H.-P."/>
            <person name="Lapidus A."/>
        </authorList>
    </citation>
    <scope>NUCLEOTIDE SEQUENCE [LARGE SCALE GENOMIC DNA]</scope>
    <source>
        <strain evidence="4">DSM 15894 / CECT 5975 / LMG 20990 / XIL07</strain>
    </source>
</reference>
<keyword evidence="4" id="KW-1185">Reference proteome</keyword>
<dbReference type="Proteomes" id="UP000002255">
    <property type="component" value="Chromosome"/>
</dbReference>
<feature type="region of interest" description="Disordered" evidence="1">
    <location>
        <begin position="691"/>
        <end position="799"/>
    </location>
</feature>
<name>D1BSE5_XYLCX</name>
<feature type="compositionally biased region" description="Polar residues" evidence="1">
    <location>
        <begin position="768"/>
        <end position="779"/>
    </location>
</feature>
<dbReference type="GO" id="GO:0005975">
    <property type="term" value="P:carbohydrate metabolic process"/>
    <property type="evidence" value="ECO:0007669"/>
    <property type="project" value="UniProtKB-ARBA"/>
</dbReference>
<dbReference type="HOGENOM" id="CLU_340952_0_0_11"/>
<dbReference type="InterPro" id="IPR013783">
    <property type="entry name" value="Ig-like_fold"/>
</dbReference>
<organism evidence="3 4">
    <name type="scientific">Xylanimonas cellulosilytica (strain DSM 15894 / JCM 12276 / CECT 5975 / KCTC 9989 / LMG 20990 / NBRC 107835 / XIL07)</name>
    <dbReference type="NCBI Taxonomy" id="446471"/>
    <lineage>
        <taxon>Bacteria</taxon>
        <taxon>Bacillati</taxon>
        <taxon>Actinomycetota</taxon>
        <taxon>Actinomycetes</taxon>
        <taxon>Micrococcales</taxon>
        <taxon>Promicromonosporaceae</taxon>
        <taxon>Xylanimonas</taxon>
    </lineage>
</organism>
<accession>D1BSE5</accession>
<gene>
    <name evidence="3" type="ordered locus">Xcel_1612</name>
</gene>
<proteinExistence type="predicted"/>
<dbReference type="EMBL" id="CP001821">
    <property type="protein sequence ID" value="ACZ30637.1"/>
    <property type="molecule type" value="Genomic_DNA"/>
</dbReference>
<keyword evidence="2" id="KW-1133">Transmembrane helix</keyword>
<evidence type="ECO:0000256" key="2">
    <source>
        <dbReference type="SAM" id="Phobius"/>
    </source>
</evidence>
<sequence length="832" mass="82859">MSQPVRTHISTPLTGTILGVALAVGGVVPAAAADGGVATFDSLQAAFADPQGGEVRLAGDVEAPEAVLGLADGADLTLDLGGSELRVGSIELGTGSALTITDTAPAPGEGVPARLVADARDLPGHAGIRTSGAALTITGNATVEAYGAGGGSGAGDGSAGIGGRFGDEQLGDAGTIEIGGAARVLAAGNRAGAGIGGAYAMDGADVRITGSAQVTALNNTYPGGERSSAVGAGREGGSFGTLDIGAGATLFIGGASIPGGASDDKRGVLEIPEGAVITGSGHLRPSPIGSAYVRNEGAVALPVENVDPDLEWYGNDFVVTFEPEHGLEPIEMRVLGPTIRSIGRSLPVPEYPGLVLHGWVMFDEDTRLTGDRTVAPRWASVDAIGTVTQAHLLDETLLADVPTTVRVSVRADTVRRGARVEGTVDVFVDDVPITTDPVPLVDGIADVPWTPSAHHAYAASVLVTAIFTPAGPDLVGSDVQVAATVDSHPQQDTEIDIVVCPEPVAGLGSVVVATVRAVDTGTGATAVPTGSVELSVGEVSLGTRDVDEQGAAWLAWTPDASGAHAVQAQFVPDDESRWAASAGATSVHVAPEGSLRATTTSAVLRPERLSVGSAATVDVSVGPRCSALAGPAGTVRVVQAGQAVGASAPVGADGTARLEWVAPEVGRHELLIEFTPDDGTQWAASSVTVDVLVEGGPPGPDGEGGPDDPGSPGPDGDGAPDEPDPGPTEPPTMPETMPETVPETMPETVPDQPTGGSPSDLDAPVDEQGSSEAAPSTAGSPGVPEDPDEPTSARVSAGGAVTRTGSTALPLLVGALGLALLGVGALRRRRAR</sequence>
<dbReference type="Gene3D" id="2.60.40.10">
    <property type="entry name" value="Immunoglobulins"/>
    <property type="match status" value="2"/>
</dbReference>
<evidence type="ECO:0000313" key="4">
    <source>
        <dbReference type="Proteomes" id="UP000002255"/>
    </source>
</evidence>
<evidence type="ECO:0000256" key="1">
    <source>
        <dbReference type="SAM" id="MobiDB-lite"/>
    </source>
</evidence>
<reference evidence="4" key="1">
    <citation type="submission" date="2009-11" db="EMBL/GenBank/DDBJ databases">
        <title>The complete chromosome of Xylanimonas cellulosilytica DSM 15894.</title>
        <authorList>
            <consortium name="US DOE Joint Genome Institute (JGI-PGF)"/>
            <person name="Lucas S."/>
            <person name="Copeland A."/>
            <person name="Lapidus A."/>
            <person name="Glavina del Rio T."/>
            <person name="Dalin E."/>
            <person name="Tice H."/>
            <person name="Bruce D."/>
            <person name="Goodwin L."/>
            <person name="Pitluck S."/>
            <person name="Kyrpides N."/>
            <person name="Mavromatis K."/>
            <person name="Ivanova N."/>
            <person name="Mikhailova N."/>
            <person name="Foster B."/>
            <person name="Clum A."/>
            <person name="Brettin T."/>
            <person name="Detter J.C."/>
            <person name="Han C."/>
            <person name="Larimer F."/>
            <person name="Land M."/>
            <person name="Hauser L."/>
            <person name="Markowitz V."/>
            <person name="Cheng J.F."/>
            <person name="Hugenholtz P."/>
            <person name="Woyke T."/>
            <person name="Wu D."/>
            <person name="Gehrich-Schroeter G."/>
            <person name="Schneider S."/>
            <person name="Pukall S.R."/>
            <person name="Klenk H.P."/>
            <person name="Eisen J.A."/>
        </authorList>
    </citation>
    <scope>NUCLEOTIDE SEQUENCE [LARGE SCALE GENOMIC DNA]</scope>
    <source>
        <strain evidence="4">DSM 15894 / CECT 5975 / LMG 20990 / XIL07</strain>
    </source>
</reference>
<feature type="compositionally biased region" description="Low complexity" evidence="1">
    <location>
        <begin position="734"/>
        <end position="751"/>
    </location>
</feature>
<dbReference type="KEGG" id="xce:Xcel_1612"/>
<dbReference type="RefSeq" id="WP_012878379.1">
    <property type="nucleotide sequence ID" value="NC_013530.1"/>
</dbReference>
<feature type="transmembrane region" description="Helical" evidence="2">
    <location>
        <begin position="808"/>
        <end position="826"/>
    </location>
</feature>
<keyword evidence="2" id="KW-0472">Membrane</keyword>
<keyword evidence="2" id="KW-0812">Transmembrane</keyword>
<evidence type="ECO:0000313" key="3">
    <source>
        <dbReference type="EMBL" id="ACZ30637.1"/>
    </source>
</evidence>
<protein>
    <submittedName>
        <fullName evidence="3">Uncharacterized protein</fullName>
    </submittedName>
</protein>
<dbReference type="AlphaFoldDB" id="D1BSE5"/>